<gene>
    <name evidence="2" type="ORF">M569_01714</name>
</gene>
<dbReference type="InterPro" id="IPR036610">
    <property type="entry name" value="PEBP-like_sf"/>
</dbReference>
<evidence type="ECO:0000256" key="1">
    <source>
        <dbReference type="SAM" id="MobiDB-lite"/>
    </source>
</evidence>
<dbReference type="CDD" id="cd00865">
    <property type="entry name" value="PEBP_bact_arch"/>
    <property type="match status" value="1"/>
</dbReference>
<feature type="non-terminal residue" evidence="2">
    <location>
        <position position="159"/>
    </location>
</feature>
<feature type="non-terminal residue" evidence="2">
    <location>
        <position position="1"/>
    </location>
</feature>
<dbReference type="AlphaFoldDB" id="S8EKB1"/>
<reference evidence="2 3" key="1">
    <citation type="journal article" date="2013" name="BMC Genomics">
        <title>The miniature genome of a carnivorous plant Genlisea aurea contains a low number of genes and short non-coding sequences.</title>
        <authorList>
            <person name="Leushkin E.V."/>
            <person name="Sutormin R.A."/>
            <person name="Nabieva E.R."/>
            <person name="Penin A.A."/>
            <person name="Kondrashov A.S."/>
            <person name="Logacheva M.D."/>
        </authorList>
    </citation>
    <scope>NUCLEOTIDE SEQUENCE [LARGE SCALE GENOMIC DNA]</scope>
</reference>
<evidence type="ECO:0000313" key="3">
    <source>
        <dbReference type="Proteomes" id="UP000015453"/>
    </source>
</evidence>
<dbReference type="EMBL" id="AUSU01000585">
    <property type="protein sequence ID" value="EPS73042.1"/>
    <property type="molecule type" value="Genomic_DNA"/>
</dbReference>
<keyword evidence="3" id="KW-1185">Reference proteome</keyword>
<dbReference type="InterPro" id="IPR005247">
    <property type="entry name" value="YbhB_YbcL/LppC-like"/>
</dbReference>
<dbReference type="Proteomes" id="UP000015453">
    <property type="component" value="Unassembled WGS sequence"/>
</dbReference>
<dbReference type="NCBIfam" id="TIGR00481">
    <property type="entry name" value="YbhB/YbcL family Raf kinase inhibitor-like protein"/>
    <property type="match status" value="1"/>
</dbReference>
<dbReference type="Gene3D" id="3.90.280.10">
    <property type="entry name" value="PEBP-like"/>
    <property type="match status" value="1"/>
</dbReference>
<evidence type="ECO:0000313" key="2">
    <source>
        <dbReference type="EMBL" id="EPS73042.1"/>
    </source>
</evidence>
<dbReference type="Pfam" id="PF01161">
    <property type="entry name" value="PBP"/>
    <property type="match status" value="1"/>
</dbReference>
<accession>S8EKB1</accession>
<protein>
    <recommendedName>
        <fullName evidence="4">YbhB/YbcL family Raf kinase inhibitor-like protein</fullName>
    </recommendedName>
</protein>
<feature type="region of interest" description="Disordered" evidence="1">
    <location>
        <begin position="1"/>
        <end position="34"/>
    </location>
</feature>
<sequence>ANEFRLASSHIDDGGRLPRQYTGEGQGAKRNISPPLEWYNVPDGTKSLALVALDVDAPWTIWVVVDIPPTAKGFPEGFSGGREDNDGDSDEVVGGIIREGYCDMKKRGWHAPVLPDHGHHRIEFKLYAIDDELNHLGKKVTKEKLEESIVGHVLGEAVL</sequence>
<name>S8EKB1_9LAMI</name>
<dbReference type="OrthoDB" id="10251855at2759"/>
<proteinExistence type="predicted"/>
<dbReference type="InterPro" id="IPR008914">
    <property type="entry name" value="PEBP"/>
</dbReference>
<evidence type="ECO:0008006" key="4">
    <source>
        <dbReference type="Google" id="ProtNLM"/>
    </source>
</evidence>
<comment type="caution">
    <text evidence="2">The sequence shown here is derived from an EMBL/GenBank/DDBJ whole genome shotgun (WGS) entry which is preliminary data.</text>
</comment>
<dbReference type="PANTHER" id="PTHR30289">
    <property type="entry name" value="UNCHARACTERIZED PROTEIN YBCL-RELATED"/>
    <property type="match status" value="1"/>
</dbReference>
<dbReference type="SUPFAM" id="SSF49777">
    <property type="entry name" value="PEBP-like"/>
    <property type="match status" value="1"/>
</dbReference>
<organism evidence="2 3">
    <name type="scientific">Genlisea aurea</name>
    <dbReference type="NCBI Taxonomy" id="192259"/>
    <lineage>
        <taxon>Eukaryota</taxon>
        <taxon>Viridiplantae</taxon>
        <taxon>Streptophyta</taxon>
        <taxon>Embryophyta</taxon>
        <taxon>Tracheophyta</taxon>
        <taxon>Spermatophyta</taxon>
        <taxon>Magnoliopsida</taxon>
        <taxon>eudicotyledons</taxon>
        <taxon>Gunneridae</taxon>
        <taxon>Pentapetalae</taxon>
        <taxon>asterids</taxon>
        <taxon>lamiids</taxon>
        <taxon>Lamiales</taxon>
        <taxon>Lentibulariaceae</taxon>
        <taxon>Genlisea</taxon>
    </lineage>
</organism>
<dbReference type="PANTHER" id="PTHR30289:SF1">
    <property type="entry name" value="PEBP (PHOSPHATIDYLETHANOLAMINE-BINDING PROTEIN) FAMILY PROTEIN"/>
    <property type="match status" value="1"/>
</dbReference>